<dbReference type="EC" id="2.7.13.3" evidence="2"/>
<evidence type="ECO:0000256" key="10">
    <source>
        <dbReference type="SAM" id="MobiDB-lite"/>
    </source>
</evidence>
<keyword evidence="6" id="KW-0418">Kinase</keyword>
<gene>
    <name evidence="13" type="ORF">HMPREF0059_01517</name>
</gene>
<evidence type="ECO:0000256" key="1">
    <source>
        <dbReference type="ARBA" id="ARBA00000085"/>
    </source>
</evidence>
<dbReference type="InterPro" id="IPR011712">
    <property type="entry name" value="Sig_transdc_His_kin_sub3_dim/P"/>
</dbReference>
<keyword evidence="7" id="KW-0067">ATP-binding</keyword>
<evidence type="ECO:0000256" key="4">
    <source>
        <dbReference type="ARBA" id="ARBA00022679"/>
    </source>
</evidence>
<organism evidence="13 14">
    <name type="scientific">Actinomyces viscosus C505</name>
    <dbReference type="NCBI Taxonomy" id="562973"/>
    <lineage>
        <taxon>Bacteria</taxon>
        <taxon>Bacillati</taxon>
        <taxon>Actinomycetota</taxon>
        <taxon>Actinomycetes</taxon>
        <taxon>Actinomycetales</taxon>
        <taxon>Actinomycetaceae</taxon>
        <taxon>Actinomyces</taxon>
    </lineage>
</organism>
<keyword evidence="3" id="KW-0597">Phosphoprotein</keyword>
<accession>F2UXH1</accession>
<reference evidence="13 14" key="2">
    <citation type="submission" date="2011-10" db="EMBL/GenBank/DDBJ databases">
        <title>The Genome Sequence of Actinomyces viscosus C505.</title>
        <authorList>
            <consortium name="The Broad Institute Genome Sequencing Platform"/>
            <consortium name="The Broad Institute Genome Sequencing Center for Infectious Disease"/>
            <person name="Earl A."/>
            <person name="Ward D."/>
            <person name="Feldgarden M."/>
            <person name="Gevers D."/>
            <person name="Sibley C.D."/>
            <person name="Field T.R."/>
            <person name="Grinwis M."/>
            <person name="Eshaghurshan C.S."/>
            <person name="Surette M.G."/>
            <person name="Young S.K."/>
            <person name="Zeng Q."/>
            <person name="Gargeya S."/>
            <person name="Fitzgerald M."/>
            <person name="Haas B."/>
            <person name="Abouelleil A."/>
            <person name="Alvarado L."/>
            <person name="Arachchi H.M."/>
            <person name="Berlin A."/>
            <person name="Brown A."/>
            <person name="Chapman S.B."/>
            <person name="Chen Z."/>
            <person name="Dunbar C."/>
            <person name="Freedman E."/>
            <person name="Gearin G."/>
            <person name="Goldberg J."/>
            <person name="Griggs A."/>
            <person name="Gujja S."/>
            <person name="Heiman D."/>
            <person name="Howarth C."/>
            <person name="Larson L."/>
            <person name="Lui A."/>
            <person name="MacDonald P.J.P."/>
            <person name="Montmayeur A."/>
            <person name="Murphy C."/>
            <person name="Neiman D."/>
            <person name="Pearson M."/>
            <person name="Priest M."/>
            <person name="Roberts A."/>
            <person name="Saif S."/>
            <person name="Shea T."/>
            <person name="Shenoy N."/>
            <person name="Sisk P."/>
            <person name="Stolte C."/>
            <person name="Sykes S."/>
            <person name="Wortman J."/>
            <person name="Nusbaum C."/>
            <person name="Birren B."/>
        </authorList>
    </citation>
    <scope>NUCLEOTIDE SEQUENCE [LARGE SCALE GENOMIC DNA]</scope>
    <source>
        <strain evidence="13 14">C505</strain>
    </source>
</reference>
<dbReference type="AlphaFoldDB" id="F2UXH1"/>
<comment type="caution">
    <text evidence="13">The sequence shown here is derived from an EMBL/GenBank/DDBJ whole genome shotgun (WGS) entry which is preliminary data.</text>
</comment>
<evidence type="ECO:0000256" key="6">
    <source>
        <dbReference type="ARBA" id="ARBA00022777"/>
    </source>
</evidence>
<name>F2UXH1_ACTVI</name>
<evidence type="ECO:0000256" key="11">
    <source>
        <dbReference type="SAM" id="Phobius"/>
    </source>
</evidence>
<evidence type="ECO:0000256" key="9">
    <source>
        <dbReference type="SAM" id="Coils"/>
    </source>
</evidence>
<feature type="region of interest" description="Disordered" evidence="10">
    <location>
        <begin position="294"/>
        <end position="334"/>
    </location>
</feature>
<sequence length="488" mass="52911">MGSETDSGTSRLRVCLTQSVPSRVPDSAAQVQSPPRLPRTAVALYLLGVLSYFGTLLVDPEHVIRYGEISLIPRAILVIVLAIILQVVAVTVTDRFPYRVLAVVAVADLTILIASDRSSVGSTAVMVVIWYLVRHRVPGWQVALFTNIIVFNLVFLIREVYSGERGPAAVIVFLSAHLLQRYLLPVVAAEYMLGRERLHQALRDKAELLEREKQLLEREERERAARELRASRNALARDLHDIAGHHLSGVIVSAQAAAALRHKDPERSDQMLQTVQDSARTALADLRQVVGLLRSEDRSDSQRGGQVTDGQQSELTSSSTEATAEPAAVTDSRMAREPVLLPSLEAVPHLVEESRRRQQRVGYAVNGRPCPLSPLADTAAYRMVQESLANCARHAPGAPCQVRITYQQGCVEIVVSNRRPPNAEACQAGAGSKGGGYGLSGMAERAALVGAELITGPDPDGGWRNRLVIPVPPAGADGSRTEEEAVIS</sequence>
<feature type="transmembrane region" description="Helical" evidence="11">
    <location>
        <begin position="42"/>
        <end position="59"/>
    </location>
</feature>
<evidence type="ECO:0000313" key="14">
    <source>
        <dbReference type="Proteomes" id="UP000004668"/>
    </source>
</evidence>
<dbReference type="GO" id="GO:0000155">
    <property type="term" value="F:phosphorelay sensor kinase activity"/>
    <property type="evidence" value="ECO:0007669"/>
    <property type="project" value="InterPro"/>
</dbReference>
<dbReference type="SUPFAM" id="SSF55874">
    <property type="entry name" value="ATPase domain of HSP90 chaperone/DNA topoisomerase II/histidine kinase"/>
    <property type="match status" value="1"/>
</dbReference>
<reference evidence="14" key="1">
    <citation type="submission" date="2010-02" db="EMBL/GenBank/DDBJ databases">
        <title>The Genome Sequence of Prevotella oris strain C735.</title>
        <authorList>
            <consortium name="The Broad Institute Genome Sequencing Platform"/>
            <person name="Ward D."/>
            <person name="Feldgarden M."/>
            <person name="Earl A."/>
            <person name="Young S.K."/>
            <person name="Zeng Q."/>
            <person name="Koehrsen M."/>
            <person name="Alvarado L."/>
            <person name="Berlin A."/>
            <person name="Bochicchio J."/>
            <person name="Borenstein D."/>
            <person name="Chapman S.B."/>
            <person name="Chen Z."/>
            <person name="Engels R."/>
            <person name="Freedman E."/>
            <person name="Gellesch M."/>
            <person name="Goldberg J."/>
            <person name="Griggs A."/>
            <person name="Gujja S."/>
            <person name="Heilman E."/>
            <person name="Heiman D."/>
            <person name="Hepburn T."/>
            <person name="Howarth C."/>
            <person name="Jen D."/>
            <person name="Larson L."/>
            <person name="Mehta T."/>
            <person name="Park D."/>
            <person name="Pearson M."/>
            <person name="Roberts A."/>
            <person name="Saif S."/>
            <person name="Shea T."/>
            <person name="Shenoy N."/>
            <person name="Sisk P."/>
            <person name="Stolte C."/>
            <person name="Sykes S."/>
            <person name="Thomson T."/>
            <person name="Walk T."/>
            <person name="White J."/>
            <person name="Yandava C."/>
            <person name="Sibley C.D."/>
            <person name="Field T.R."/>
            <person name="Grinwis M."/>
            <person name="Eshaghurshan C.S."/>
            <person name="Surette M.G."/>
            <person name="Haas B."/>
            <person name="Nusbaum C."/>
            <person name="Birren B."/>
        </authorList>
    </citation>
    <scope>NUCLEOTIDE SEQUENCE [LARGE SCALE GENOMIC DNA]</scope>
    <source>
        <strain evidence="14">C505</strain>
    </source>
</reference>
<evidence type="ECO:0000259" key="12">
    <source>
        <dbReference type="Pfam" id="PF07730"/>
    </source>
</evidence>
<dbReference type="Proteomes" id="UP000004668">
    <property type="component" value="Unassembled WGS sequence"/>
</dbReference>
<proteinExistence type="predicted"/>
<dbReference type="Pfam" id="PF07730">
    <property type="entry name" value="HisKA_3"/>
    <property type="match status" value="1"/>
</dbReference>
<dbReference type="PANTHER" id="PTHR24421">
    <property type="entry name" value="NITRATE/NITRITE SENSOR PROTEIN NARX-RELATED"/>
    <property type="match status" value="1"/>
</dbReference>
<feature type="coiled-coil region" evidence="9">
    <location>
        <begin position="198"/>
        <end position="229"/>
    </location>
</feature>
<dbReference type="CDD" id="cd16917">
    <property type="entry name" value="HATPase_UhpB-NarQ-NarX-like"/>
    <property type="match status" value="1"/>
</dbReference>
<comment type="catalytic activity">
    <reaction evidence="1">
        <text>ATP + protein L-histidine = ADP + protein N-phospho-L-histidine.</text>
        <dbReference type="EC" id="2.7.13.3"/>
    </reaction>
</comment>
<dbReference type="GO" id="GO:0046983">
    <property type="term" value="F:protein dimerization activity"/>
    <property type="evidence" value="ECO:0007669"/>
    <property type="project" value="InterPro"/>
</dbReference>
<protein>
    <recommendedName>
        <fullName evidence="2">histidine kinase</fullName>
        <ecNumber evidence="2">2.7.13.3</ecNumber>
    </recommendedName>
</protein>
<dbReference type="HOGENOM" id="CLU_000445_20_1_11"/>
<evidence type="ECO:0000256" key="2">
    <source>
        <dbReference type="ARBA" id="ARBA00012438"/>
    </source>
</evidence>
<feature type="transmembrane region" description="Helical" evidence="11">
    <location>
        <begin position="71"/>
        <end position="90"/>
    </location>
</feature>
<feature type="compositionally biased region" description="Polar residues" evidence="10">
    <location>
        <begin position="302"/>
        <end position="312"/>
    </location>
</feature>
<dbReference type="eggNOG" id="COG4585">
    <property type="taxonomic scope" value="Bacteria"/>
</dbReference>
<evidence type="ECO:0000256" key="7">
    <source>
        <dbReference type="ARBA" id="ARBA00022840"/>
    </source>
</evidence>
<keyword evidence="8" id="KW-0902">Two-component regulatory system</keyword>
<keyword evidence="11" id="KW-0472">Membrane</keyword>
<keyword evidence="11" id="KW-0812">Transmembrane</keyword>
<dbReference type="EMBL" id="ACRE02000086">
    <property type="protein sequence ID" value="EGE38655.2"/>
    <property type="molecule type" value="Genomic_DNA"/>
</dbReference>
<keyword evidence="11" id="KW-1133">Transmembrane helix</keyword>
<keyword evidence="5" id="KW-0547">Nucleotide-binding</keyword>
<feature type="transmembrane region" description="Helical" evidence="11">
    <location>
        <begin position="137"/>
        <end position="157"/>
    </location>
</feature>
<evidence type="ECO:0000256" key="3">
    <source>
        <dbReference type="ARBA" id="ARBA00022553"/>
    </source>
</evidence>
<dbReference type="GO" id="GO:0005524">
    <property type="term" value="F:ATP binding"/>
    <property type="evidence" value="ECO:0007669"/>
    <property type="project" value="UniProtKB-KW"/>
</dbReference>
<evidence type="ECO:0000256" key="8">
    <source>
        <dbReference type="ARBA" id="ARBA00023012"/>
    </source>
</evidence>
<keyword evidence="9" id="KW-0175">Coiled coil</keyword>
<dbReference type="Gene3D" id="1.20.5.1930">
    <property type="match status" value="1"/>
</dbReference>
<keyword evidence="4" id="KW-0808">Transferase</keyword>
<dbReference type="GO" id="GO:0016020">
    <property type="term" value="C:membrane"/>
    <property type="evidence" value="ECO:0007669"/>
    <property type="project" value="InterPro"/>
</dbReference>
<evidence type="ECO:0000256" key="5">
    <source>
        <dbReference type="ARBA" id="ARBA00022741"/>
    </source>
</evidence>
<dbReference type="InterPro" id="IPR050482">
    <property type="entry name" value="Sensor_HK_TwoCompSys"/>
</dbReference>
<dbReference type="Gene3D" id="3.30.565.10">
    <property type="entry name" value="Histidine kinase-like ATPase, C-terminal domain"/>
    <property type="match status" value="1"/>
</dbReference>
<dbReference type="PANTHER" id="PTHR24421:SF10">
    <property type="entry name" value="NITRATE_NITRITE SENSOR PROTEIN NARQ"/>
    <property type="match status" value="1"/>
</dbReference>
<feature type="compositionally biased region" description="Low complexity" evidence="10">
    <location>
        <begin position="313"/>
        <end position="330"/>
    </location>
</feature>
<feature type="domain" description="Signal transduction histidine kinase subgroup 3 dimerisation and phosphoacceptor" evidence="12">
    <location>
        <begin position="232"/>
        <end position="296"/>
    </location>
</feature>
<evidence type="ECO:0000313" key="13">
    <source>
        <dbReference type="EMBL" id="EGE38655.2"/>
    </source>
</evidence>
<dbReference type="InterPro" id="IPR036890">
    <property type="entry name" value="HATPase_C_sf"/>
</dbReference>